<dbReference type="Proteomes" id="UP000789759">
    <property type="component" value="Unassembled WGS sequence"/>
</dbReference>
<organism evidence="2 3">
    <name type="scientific">Cetraspora pellucida</name>
    <dbReference type="NCBI Taxonomy" id="1433469"/>
    <lineage>
        <taxon>Eukaryota</taxon>
        <taxon>Fungi</taxon>
        <taxon>Fungi incertae sedis</taxon>
        <taxon>Mucoromycota</taxon>
        <taxon>Glomeromycotina</taxon>
        <taxon>Glomeromycetes</taxon>
        <taxon>Diversisporales</taxon>
        <taxon>Gigasporaceae</taxon>
        <taxon>Cetraspora</taxon>
    </lineage>
</organism>
<evidence type="ECO:0000313" key="2">
    <source>
        <dbReference type="EMBL" id="CAG8714890.1"/>
    </source>
</evidence>
<evidence type="ECO:0000256" key="1">
    <source>
        <dbReference type="SAM" id="MobiDB-lite"/>
    </source>
</evidence>
<dbReference type="AlphaFoldDB" id="A0A9N9N9I1"/>
<keyword evidence="3" id="KW-1185">Reference proteome</keyword>
<gene>
    <name evidence="2" type="ORF">CPELLU_LOCUS12534</name>
</gene>
<evidence type="ECO:0000313" key="3">
    <source>
        <dbReference type="Proteomes" id="UP000789759"/>
    </source>
</evidence>
<protein>
    <submittedName>
        <fullName evidence="2">448_t:CDS:1</fullName>
    </submittedName>
</protein>
<dbReference type="OrthoDB" id="2424110at2759"/>
<name>A0A9N9N9I1_9GLOM</name>
<feature type="region of interest" description="Disordered" evidence="1">
    <location>
        <begin position="1"/>
        <end position="49"/>
    </location>
</feature>
<feature type="non-terminal residue" evidence="2">
    <location>
        <position position="362"/>
    </location>
</feature>
<feature type="compositionally biased region" description="Polar residues" evidence="1">
    <location>
        <begin position="9"/>
        <end position="18"/>
    </location>
</feature>
<accession>A0A9N9N9I1</accession>
<sequence>VRELEDQLEQQISQSSHEPNIIDGAEADPDSAENSLEKESLSQETNTHLAKQISEASSAFNEVIGDDSGPEEEPPFMKLYFMDMDKATKHESSRNVGHPAMIWLFSMIVSRRNGTDKTNLLANHVLGDKCKYIYKRQKEGSRYIRCDNLIVCDYHLNEPKWAFVRYMYGIIASNPKAPYYENIRFSYISPKQIPSMKSFSPKRSTVIIFEDVCVAPKSIQNHIIPFFTHGRHLIYNEGSSYQDVSKIAGRYTDDVKGTSMFINSYLRKGEFVVFDLSRLEDDPLAIQLRFDIPLNLQKEIEARQRDEINNFFVFLFLGLSVLIKLSTLTLHCIEGVVTLKLVNEYDLFGSKGTSSVLALKQK</sequence>
<reference evidence="2" key="1">
    <citation type="submission" date="2021-06" db="EMBL/GenBank/DDBJ databases">
        <authorList>
            <person name="Kallberg Y."/>
            <person name="Tangrot J."/>
            <person name="Rosling A."/>
        </authorList>
    </citation>
    <scope>NUCLEOTIDE SEQUENCE</scope>
    <source>
        <strain evidence="2">FL966</strain>
    </source>
</reference>
<comment type="caution">
    <text evidence="2">The sequence shown here is derived from an EMBL/GenBank/DDBJ whole genome shotgun (WGS) entry which is preliminary data.</text>
</comment>
<proteinExistence type="predicted"/>
<dbReference type="EMBL" id="CAJVQA010012237">
    <property type="protein sequence ID" value="CAG8714890.1"/>
    <property type="molecule type" value="Genomic_DNA"/>
</dbReference>